<organism evidence="3 4">
    <name type="scientific">Atractosteus spatula</name>
    <name type="common">Alligator gar</name>
    <name type="synonym">Lepisosteus spatula</name>
    <dbReference type="NCBI Taxonomy" id="7917"/>
    <lineage>
        <taxon>Eukaryota</taxon>
        <taxon>Metazoa</taxon>
        <taxon>Chordata</taxon>
        <taxon>Craniata</taxon>
        <taxon>Vertebrata</taxon>
        <taxon>Euteleostomi</taxon>
        <taxon>Actinopterygii</taxon>
        <taxon>Neopterygii</taxon>
        <taxon>Holostei</taxon>
        <taxon>Semionotiformes</taxon>
        <taxon>Lepisosteidae</taxon>
        <taxon>Atractosteus</taxon>
    </lineage>
</organism>
<dbReference type="PANTHER" id="PTHR45822:SF8">
    <property type="entry name" value="FREE FATTY ACID RECEPTOR 3-RELATED"/>
    <property type="match status" value="1"/>
</dbReference>
<feature type="domain" description="Tf2-1-like SH3-like" evidence="2">
    <location>
        <begin position="63"/>
        <end position="123"/>
    </location>
</feature>
<evidence type="ECO:0000259" key="2">
    <source>
        <dbReference type="Pfam" id="PF24626"/>
    </source>
</evidence>
<accession>A0A8J7NFS8</accession>
<feature type="non-terminal residue" evidence="3">
    <location>
        <position position="224"/>
    </location>
</feature>
<dbReference type="AlphaFoldDB" id="A0A8J7NFS8"/>
<evidence type="ECO:0000256" key="1">
    <source>
        <dbReference type="SAM" id="MobiDB-lite"/>
    </source>
</evidence>
<dbReference type="PANTHER" id="PTHR45822">
    <property type="entry name" value="FREE FATTY ACID RECEPTOR 2-RELATED"/>
    <property type="match status" value="1"/>
</dbReference>
<gene>
    <name evidence="3" type="primary">Ffar3</name>
    <name evidence="3" type="ORF">GTO95_0006272</name>
</gene>
<feature type="compositionally biased region" description="Low complexity" evidence="1">
    <location>
        <begin position="200"/>
        <end position="209"/>
    </location>
</feature>
<keyword evidence="4" id="KW-1185">Reference proteome</keyword>
<feature type="non-terminal residue" evidence="3">
    <location>
        <position position="1"/>
    </location>
</feature>
<dbReference type="Pfam" id="PF24626">
    <property type="entry name" value="SH3_Tf2-1"/>
    <property type="match status" value="1"/>
</dbReference>
<dbReference type="Proteomes" id="UP000736164">
    <property type="component" value="Unassembled WGS sequence"/>
</dbReference>
<reference evidence="3" key="1">
    <citation type="journal article" date="2021" name="Cell">
        <title>Tracing the genetic footprints of vertebrate landing in non-teleost ray-finned fishes.</title>
        <authorList>
            <person name="Bi X."/>
            <person name="Wang K."/>
            <person name="Yang L."/>
            <person name="Pan H."/>
            <person name="Jiang H."/>
            <person name="Wei Q."/>
            <person name="Fang M."/>
            <person name="Yu H."/>
            <person name="Zhu C."/>
            <person name="Cai Y."/>
            <person name="He Y."/>
            <person name="Gan X."/>
            <person name="Zeng H."/>
            <person name="Yu D."/>
            <person name="Zhu Y."/>
            <person name="Jiang H."/>
            <person name="Qiu Q."/>
            <person name="Yang H."/>
            <person name="Zhang Y.E."/>
            <person name="Wang W."/>
            <person name="Zhu M."/>
            <person name="He S."/>
            <person name="Zhang G."/>
        </authorList>
    </citation>
    <scope>NUCLEOTIDE SEQUENCE</scope>
    <source>
        <strain evidence="3">Allg_001</strain>
    </source>
</reference>
<evidence type="ECO:0000313" key="3">
    <source>
        <dbReference type="EMBL" id="MBN3312527.1"/>
    </source>
</evidence>
<dbReference type="SUPFAM" id="SSF81321">
    <property type="entry name" value="Family A G protein-coupled receptor-like"/>
    <property type="match status" value="1"/>
</dbReference>
<evidence type="ECO:0000313" key="4">
    <source>
        <dbReference type="Proteomes" id="UP000736164"/>
    </source>
</evidence>
<dbReference type="GO" id="GO:0005886">
    <property type="term" value="C:plasma membrane"/>
    <property type="evidence" value="ECO:0007669"/>
    <property type="project" value="TreeGrafter"/>
</dbReference>
<proteinExistence type="predicted"/>
<dbReference type="InterPro" id="IPR056924">
    <property type="entry name" value="SH3_Tf2-1"/>
</dbReference>
<sequence length="224" mass="25450">ALGYQPPLFPDSPPDTEVPSVQEYITNLQEFWKKAKAALLHTAARQKTAADRRRRTVPRFRRGQFVWLSTHNLPLKQPSGKLAPRFIGPFRVLTQVTPVTYRLALPPTLRIHPTFHVSLLKPFRRSTLSKPQTQAILCFLPYNISHVVGYIKGYSPSWRTYALLLSTFNTCLNPIIFYFSSSAFQETFRKYFKKIQGKKPVSQSSLPSGSHPPPLKGSLPKDGD</sequence>
<dbReference type="EMBL" id="JAAWVO010006242">
    <property type="protein sequence ID" value="MBN3312527.1"/>
    <property type="molecule type" value="Genomic_DNA"/>
</dbReference>
<dbReference type="GO" id="GO:0071398">
    <property type="term" value="P:cellular response to fatty acid"/>
    <property type="evidence" value="ECO:0007669"/>
    <property type="project" value="TreeGrafter"/>
</dbReference>
<name>A0A8J7NFS8_ATRSP</name>
<feature type="region of interest" description="Disordered" evidence="1">
    <location>
        <begin position="200"/>
        <end position="224"/>
    </location>
</feature>
<dbReference type="Gene3D" id="1.20.1070.10">
    <property type="entry name" value="Rhodopsin 7-helix transmembrane proteins"/>
    <property type="match status" value="1"/>
</dbReference>
<dbReference type="GO" id="GO:0004930">
    <property type="term" value="F:G protein-coupled receptor activity"/>
    <property type="evidence" value="ECO:0007669"/>
    <property type="project" value="TreeGrafter"/>
</dbReference>
<protein>
    <submittedName>
        <fullName evidence="3">FFAR3 protein</fullName>
    </submittedName>
</protein>
<comment type="caution">
    <text evidence="3">The sequence shown here is derived from an EMBL/GenBank/DDBJ whole genome shotgun (WGS) entry which is preliminary data.</text>
</comment>